<keyword evidence="2" id="KW-1185">Reference proteome</keyword>
<name>A0ABS4GCG4_9FIRM</name>
<sequence length="64" mass="7450">MVVFKTNDITLKQQNAFETGMIIIVDSINNKIVYRIGSYQPVKRFIILSTIIRCWIGIIKVTYK</sequence>
<dbReference type="Proteomes" id="UP001519342">
    <property type="component" value="Unassembled WGS sequence"/>
</dbReference>
<gene>
    <name evidence="1" type="ORF">J2Z76_001238</name>
</gene>
<evidence type="ECO:0000313" key="1">
    <source>
        <dbReference type="EMBL" id="MBP1925379.1"/>
    </source>
</evidence>
<protein>
    <submittedName>
        <fullName evidence="1">Uncharacterized protein</fullName>
    </submittedName>
</protein>
<accession>A0ABS4GCG4</accession>
<proteinExistence type="predicted"/>
<comment type="caution">
    <text evidence="1">The sequence shown here is derived from an EMBL/GenBank/DDBJ whole genome shotgun (WGS) entry which is preliminary data.</text>
</comment>
<evidence type="ECO:0000313" key="2">
    <source>
        <dbReference type="Proteomes" id="UP001519342"/>
    </source>
</evidence>
<reference evidence="1 2" key="1">
    <citation type="submission" date="2021-03" db="EMBL/GenBank/DDBJ databases">
        <title>Genomic Encyclopedia of Type Strains, Phase IV (KMG-IV): sequencing the most valuable type-strain genomes for metagenomic binning, comparative biology and taxonomic classification.</title>
        <authorList>
            <person name="Goeker M."/>
        </authorList>
    </citation>
    <scope>NUCLEOTIDE SEQUENCE [LARGE SCALE GENOMIC DNA]</scope>
    <source>
        <strain evidence="1 2">DSM 24004</strain>
    </source>
</reference>
<dbReference type="EMBL" id="JAGGKS010000003">
    <property type="protein sequence ID" value="MBP1925379.1"/>
    <property type="molecule type" value="Genomic_DNA"/>
</dbReference>
<organism evidence="1 2">
    <name type="scientific">Sedimentibacter acidaminivorans</name>
    <dbReference type="NCBI Taxonomy" id="913099"/>
    <lineage>
        <taxon>Bacteria</taxon>
        <taxon>Bacillati</taxon>
        <taxon>Bacillota</taxon>
        <taxon>Tissierellia</taxon>
        <taxon>Sedimentibacter</taxon>
    </lineage>
</organism>